<dbReference type="EMBL" id="JADBED010000001">
    <property type="protein sequence ID" value="MBE1523544.1"/>
    <property type="molecule type" value="Genomic_DNA"/>
</dbReference>
<evidence type="ECO:0000313" key="3">
    <source>
        <dbReference type="Proteomes" id="UP000643525"/>
    </source>
</evidence>
<protein>
    <submittedName>
        <fullName evidence="2">Uncharacterized protein</fullName>
    </submittedName>
</protein>
<comment type="caution">
    <text evidence="2">The sequence shown here is derived from an EMBL/GenBank/DDBJ whole genome shotgun (WGS) entry which is preliminary data.</text>
</comment>
<keyword evidence="3" id="KW-1185">Reference proteome</keyword>
<organism evidence="2 3">
    <name type="scientific">Nesterenkonia lutea</name>
    <dbReference type="NCBI Taxonomy" id="272919"/>
    <lineage>
        <taxon>Bacteria</taxon>
        <taxon>Bacillati</taxon>
        <taxon>Actinomycetota</taxon>
        <taxon>Actinomycetes</taxon>
        <taxon>Micrococcales</taxon>
        <taxon>Micrococcaceae</taxon>
        <taxon>Nesterenkonia</taxon>
    </lineage>
</organism>
<gene>
    <name evidence="2" type="ORF">H4W27_000662</name>
</gene>
<feature type="compositionally biased region" description="Basic and acidic residues" evidence="1">
    <location>
        <begin position="173"/>
        <end position="183"/>
    </location>
</feature>
<feature type="compositionally biased region" description="Polar residues" evidence="1">
    <location>
        <begin position="190"/>
        <end position="202"/>
    </location>
</feature>
<feature type="compositionally biased region" description="Low complexity" evidence="1">
    <location>
        <begin position="203"/>
        <end position="216"/>
    </location>
</feature>
<dbReference type="RefSeq" id="WP_192594685.1">
    <property type="nucleotide sequence ID" value="NZ_BAAALJ010000027.1"/>
</dbReference>
<dbReference type="Proteomes" id="UP000643525">
    <property type="component" value="Unassembled WGS sequence"/>
</dbReference>
<name>A0ABR9JC85_9MICC</name>
<reference evidence="2 3" key="1">
    <citation type="submission" date="2020-10" db="EMBL/GenBank/DDBJ databases">
        <title>Sequencing the genomes of 1000 actinobacteria strains.</title>
        <authorList>
            <person name="Klenk H.-P."/>
        </authorList>
    </citation>
    <scope>NUCLEOTIDE SEQUENCE [LARGE SCALE GENOMIC DNA]</scope>
    <source>
        <strain evidence="2 3">DSM 15666</strain>
    </source>
</reference>
<accession>A0ABR9JC85</accession>
<proteinExistence type="predicted"/>
<sequence>MVTPLVSESAITASLFFAIGYGRTPSSQGPALPEELRETVAARLGEQGSGDSLAQALDAVRAGREAVQNDATLTISVQRYEQHRSQFLAEHATTGGKGKNVWPVGSTTILKRAGGSWNSALASAGLAVSSRERAAGFGRARFTTEQFQAAIRDFALAAAREGSSTSYRNYTEWRKQSQEHGRMDLPSGPSIRNSYGSWSAALQSVSDQSSTVRSSTGGEEPGRESGG</sequence>
<feature type="region of interest" description="Disordered" evidence="1">
    <location>
        <begin position="173"/>
        <end position="227"/>
    </location>
</feature>
<evidence type="ECO:0000256" key="1">
    <source>
        <dbReference type="SAM" id="MobiDB-lite"/>
    </source>
</evidence>
<evidence type="ECO:0000313" key="2">
    <source>
        <dbReference type="EMBL" id="MBE1523544.1"/>
    </source>
</evidence>